<comment type="caution">
    <text evidence="1">The sequence shown here is derived from an EMBL/GenBank/DDBJ whole genome shotgun (WGS) entry which is preliminary data.</text>
</comment>
<keyword evidence="2" id="KW-1185">Reference proteome</keyword>
<organism evidence="1 2">
    <name type="scientific">Asticcacaulis currens</name>
    <dbReference type="NCBI Taxonomy" id="2984210"/>
    <lineage>
        <taxon>Bacteria</taxon>
        <taxon>Pseudomonadati</taxon>
        <taxon>Pseudomonadota</taxon>
        <taxon>Alphaproteobacteria</taxon>
        <taxon>Caulobacterales</taxon>
        <taxon>Caulobacteraceae</taxon>
        <taxon>Asticcacaulis</taxon>
    </lineage>
</organism>
<proteinExistence type="predicted"/>
<dbReference type="PROSITE" id="PS51257">
    <property type="entry name" value="PROKAR_LIPOPROTEIN"/>
    <property type="match status" value="1"/>
</dbReference>
<reference evidence="1 2" key="1">
    <citation type="submission" date="2023-01" db="EMBL/GenBank/DDBJ databases">
        <title>Novel species of the genus Asticcacaulis isolated from rivers.</title>
        <authorList>
            <person name="Lu H."/>
        </authorList>
    </citation>
    <scope>NUCLEOTIDE SEQUENCE [LARGE SCALE GENOMIC DNA]</scope>
    <source>
        <strain evidence="1 2">DXS10W</strain>
    </source>
</reference>
<protein>
    <submittedName>
        <fullName evidence="1">AsmA-like C-terminal region-containing protein</fullName>
    </submittedName>
</protein>
<sequence length="1395" mass="153405">MNSLITKLRQHWRLSLAGVGLLAALVFVGCLSQGPIRVDGLRFLIVSRLERTIPGAEASLKHLDLVWFHDSNALGLRFDDLLLKDKAGRTVASADQMEAALALDSLLWLHMAPARLTADNFFVALSASPNGRIELGYEAKGDPEAFAVERVFYDLTGKETLGRPMSFTRQVHLTDGTLAFRQVGTPLDWRAHVARIDFSKRDQQIRSQIGMAVESQGRKASLALTAQAQTGLRTAELEAEIRDLIPSQIFPSSGSLKSLSHFRAAINGRGTLKYAARTGLQSAFLDISAGKGSYDFGKSAQNFDSLSLKADYLPKTRTVRFTTFRLNSRYLDTDLSGRVFMTPEDPKRDRKMAVHFDFAGPRVTGQLADDFPAQTLTEVHFKGTYTPDLRQLDIESGKALLVDAPLTTKGRLYTDDQGQLGADLTARIDGDFRKEVVFAFWPENLTPITREDLIRRIKGGTYSNADFILKAPPGHFRDGQLEKEDLRLTFGFRDMGLSVDSRLQDATGLYGTGLLQGTSFDLSLRGGHLVEVPLTGGGVSVPQFHKSRAPKAETHIWLTAQSGAAQLIEAIDPLTGGHLQTEGLTRDRLSGEAETRLDIRFPTFDNLTLKNLDLTFTGKIRNAGLKQAALGWDIVEGDLTVTGDYLANRLEVRGPAKLGPYAGEIGYRTQFEPTMQYIDFTGSFNARQFGGSPTRRVAIRGQLELFNNIGKGRIESDIFNGTVNWDGPEPRPTQVVLSGNTLSDGMKGQGLPIFGRFRPEIPTDIRLRRSGDVWTGEVQAEGFSGDLAYIDSQHPRLVYKANISPERARLLGLGALPYFSETRPLTVNIGLDAQSREARIRVGDINSVLDWTDEGDKPPKRTLTTRLTPEQMYALGLPRAWFTPQETLPVFARWEQDARGIDGDVFIGNQQLTFDLPDSDGAAFLFGPPKAWARIGGTVDRAFLGRLGYVSHSLELDGKVGFELNLYQTENRTANALSPAQISAAVLDIDATPTRLQLARSDWVKPVGEAARLSISFDERQGGGLDMPRIRATGERLDIDGRAAIKESGEVDYVDFSKFYLKDFADLNGRLSPADASGVQTLTLRGKRLDVRPWFNPPRTQPTVTDTRPVATVDLPHPPVKTDGTALRLERPIRLIVDISAVRTAQDGVFSEVELKAGWDGRNLISGEGSALTRMGSLVTLDFRPQTDYTAFTFEADDLGDLVATALGDKRLSGGDAVIEGVYRNGQIDATLKGEDIRVKQIPALGQVLTLASLRGLSDTLSGGGIKFDDYEFPIRYRDNYLFIRNGWAKGDALRINVWGAQDFSKQTMDYHGTLIPAYGVNAAFAGIPLIGDALTSNRGEGVLGLKYRLKGRFGTPQAEINPFSLVLPGFLRRILDEKREDPLPPVDVTSPRKS</sequence>
<evidence type="ECO:0000313" key="1">
    <source>
        <dbReference type="EMBL" id="MDC7695020.1"/>
    </source>
</evidence>
<name>A0ABT5IGN2_9CAUL</name>
<dbReference type="RefSeq" id="WP_272741717.1">
    <property type="nucleotide sequence ID" value="NZ_JAQQKW010000006.1"/>
</dbReference>
<evidence type="ECO:0000313" key="2">
    <source>
        <dbReference type="Proteomes" id="UP001216595"/>
    </source>
</evidence>
<accession>A0ABT5IGN2</accession>
<dbReference type="Proteomes" id="UP001216595">
    <property type="component" value="Unassembled WGS sequence"/>
</dbReference>
<dbReference type="EMBL" id="JAQQKW010000006">
    <property type="protein sequence ID" value="MDC7695020.1"/>
    <property type="molecule type" value="Genomic_DNA"/>
</dbReference>
<gene>
    <name evidence="1" type="ORF">PQU94_12100</name>
</gene>